<dbReference type="InterPro" id="IPR005616">
    <property type="entry name" value="CcmH/CycL/Ccl2/NrfF_N"/>
</dbReference>
<dbReference type="EMBL" id="UINC01004328">
    <property type="protein sequence ID" value="SVA13505.1"/>
    <property type="molecule type" value="Genomic_DNA"/>
</dbReference>
<accession>A0A381TBG9</accession>
<proteinExistence type="inferred from homology"/>
<keyword evidence="4" id="KW-0732">Signal</keyword>
<keyword evidence="7" id="KW-1133">Transmembrane helix</keyword>
<keyword evidence="7" id="KW-0472">Membrane</keyword>
<name>A0A381TBG9_9ZZZZ</name>
<protein>
    <recommendedName>
        <fullName evidence="8">CcmH/CycL/Ccl2/NrfF N-terminal domain-containing protein</fullName>
    </recommendedName>
</protein>
<evidence type="ECO:0000256" key="6">
    <source>
        <dbReference type="ARBA" id="ARBA00023004"/>
    </source>
</evidence>
<dbReference type="GO" id="GO:0017004">
    <property type="term" value="P:cytochrome complex assembly"/>
    <property type="evidence" value="ECO:0007669"/>
    <property type="project" value="UniProtKB-KW"/>
</dbReference>
<evidence type="ECO:0000256" key="2">
    <source>
        <dbReference type="ARBA" id="ARBA00022617"/>
    </source>
</evidence>
<dbReference type="GO" id="GO:0046872">
    <property type="term" value="F:metal ion binding"/>
    <property type="evidence" value="ECO:0007669"/>
    <property type="project" value="UniProtKB-KW"/>
</dbReference>
<reference evidence="9" key="1">
    <citation type="submission" date="2018-05" db="EMBL/GenBank/DDBJ databases">
        <authorList>
            <person name="Lanie J.A."/>
            <person name="Ng W.-L."/>
            <person name="Kazmierczak K.M."/>
            <person name="Andrzejewski T.M."/>
            <person name="Davidsen T.M."/>
            <person name="Wayne K.J."/>
            <person name="Tettelin H."/>
            <person name="Glass J.I."/>
            <person name="Rusch D."/>
            <person name="Podicherti R."/>
            <person name="Tsui H.-C.T."/>
            <person name="Winkler M.E."/>
        </authorList>
    </citation>
    <scope>NUCLEOTIDE SEQUENCE</scope>
</reference>
<evidence type="ECO:0000256" key="5">
    <source>
        <dbReference type="ARBA" id="ARBA00022748"/>
    </source>
</evidence>
<dbReference type="CDD" id="cd16378">
    <property type="entry name" value="CcmH_N"/>
    <property type="match status" value="1"/>
</dbReference>
<organism evidence="9">
    <name type="scientific">marine metagenome</name>
    <dbReference type="NCBI Taxonomy" id="408172"/>
    <lineage>
        <taxon>unclassified sequences</taxon>
        <taxon>metagenomes</taxon>
        <taxon>ecological metagenomes</taxon>
    </lineage>
</organism>
<feature type="domain" description="CcmH/CycL/Ccl2/NrfF N-terminal" evidence="8">
    <location>
        <begin position="13"/>
        <end position="134"/>
    </location>
</feature>
<evidence type="ECO:0000256" key="4">
    <source>
        <dbReference type="ARBA" id="ARBA00022729"/>
    </source>
</evidence>
<evidence type="ECO:0000313" key="9">
    <source>
        <dbReference type="EMBL" id="SVA13505.1"/>
    </source>
</evidence>
<dbReference type="InterPro" id="IPR038297">
    <property type="entry name" value="CcmH/CycL/NrfF/Ccl2_sf"/>
</dbReference>
<dbReference type="InterPro" id="IPR051263">
    <property type="entry name" value="C-type_cytochrome_biogenesis"/>
</dbReference>
<sequence>MTHRINFLIMISCAALMTSTVWAIDAEPELENPTLQARYRLLINEIRCLVCQNQSIADSNAPLAADLRREVREMITEGSTDKEITTFLVARYGDFVLYRPPFNARTWVLWGTPLLFLGIGFLVFTRILRVRGNQPIDEGEGM</sequence>
<feature type="transmembrane region" description="Helical" evidence="7">
    <location>
        <begin position="107"/>
        <end position="128"/>
    </location>
</feature>
<comment type="similarity">
    <text evidence="1">Belongs to the CcmH/CycL/Ccl2/NrfF family.</text>
</comment>
<dbReference type="GO" id="GO:0005886">
    <property type="term" value="C:plasma membrane"/>
    <property type="evidence" value="ECO:0007669"/>
    <property type="project" value="TreeGrafter"/>
</dbReference>
<keyword evidence="2" id="KW-0349">Heme</keyword>
<evidence type="ECO:0000256" key="3">
    <source>
        <dbReference type="ARBA" id="ARBA00022723"/>
    </source>
</evidence>
<keyword evidence="3" id="KW-0479">Metal-binding</keyword>
<dbReference type="PANTHER" id="PTHR47870">
    <property type="entry name" value="CYTOCHROME C-TYPE BIOGENESIS PROTEIN CCMH"/>
    <property type="match status" value="1"/>
</dbReference>
<dbReference type="Gene3D" id="1.10.8.640">
    <property type="entry name" value="Cytochrome C biogenesis protein"/>
    <property type="match status" value="1"/>
</dbReference>
<keyword evidence="5" id="KW-0201">Cytochrome c-type biogenesis</keyword>
<dbReference type="Pfam" id="PF03918">
    <property type="entry name" value="CcmH"/>
    <property type="match status" value="1"/>
</dbReference>
<dbReference type="PANTHER" id="PTHR47870:SF1">
    <property type="entry name" value="CYTOCHROME C-TYPE BIOGENESIS PROTEIN CCMH"/>
    <property type="match status" value="1"/>
</dbReference>
<keyword evidence="7" id="KW-0812">Transmembrane</keyword>
<gene>
    <name evidence="9" type="ORF">METZ01_LOCUS66359</name>
</gene>
<dbReference type="FunFam" id="1.10.8.640:FF:000001">
    <property type="entry name" value="Cytochrome c-type biogenesis protein"/>
    <property type="match status" value="1"/>
</dbReference>
<dbReference type="AlphaFoldDB" id="A0A381TBG9"/>
<evidence type="ECO:0000259" key="8">
    <source>
        <dbReference type="Pfam" id="PF03918"/>
    </source>
</evidence>
<evidence type="ECO:0000256" key="1">
    <source>
        <dbReference type="ARBA" id="ARBA00010342"/>
    </source>
</evidence>
<keyword evidence="6" id="KW-0408">Iron</keyword>
<evidence type="ECO:0000256" key="7">
    <source>
        <dbReference type="SAM" id="Phobius"/>
    </source>
</evidence>